<accession>A0A1P8WFX8</accession>
<organism evidence="3 4">
    <name type="scientific">Fuerstiella marisgermanici</name>
    <dbReference type="NCBI Taxonomy" id="1891926"/>
    <lineage>
        <taxon>Bacteria</taxon>
        <taxon>Pseudomonadati</taxon>
        <taxon>Planctomycetota</taxon>
        <taxon>Planctomycetia</taxon>
        <taxon>Planctomycetales</taxon>
        <taxon>Planctomycetaceae</taxon>
        <taxon>Fuerstiella</taxon>
    </lineage>
</organism>
<evidence type="ECO:0000313" key="4">
    <source>
        <dbReference type="Proteomes" id="UP000187735"/>
    </source>
</evidence>
<dbReference type="RefSeq" id="WP_077024514.1">
    <property type="nucleotide sequence ID" value="NZ_CP017641.1"/>
</dbReference>
<dbReference type="Proteomes" id="UP000187735">
    <property type="component" value="Chromosome"/>
</dbReference>
<dbReference type="EMBL" id="CP017641">
    <property type="protein sequence ID" value="APZ92971.1"/>
    <property type="molecule type" value="Genomic_DNA"/>
</dbReference>
<dbReference type="AlphaFoldDB" id="A0A1P8WFX8"/>
<keyword evidence="4" id="KW-1185">Reference proteome</keyword>
<dbReference type="KEGG" id="fmr:Fuma_02583"/>
<sequence length="221" mass="24414">MGLFKRISDIISANLNEMVEQHEDPEKMLKQAIREMKESIKAAELDTARVLANEKKLKRELVNNESDVKRWTAEAESAVDVGNDDLARKALSRKLAHGNIVQALRDQLEVAEPATQTLRHQLEGMNAKLAEATRNLATLSARKQAAEVRKKALSSMSAGCDPTVGDAAFEKFDRMREKVEQAEAEADALAELRGDTCLPNATSNKVDAELEALKLHRKAGQ</sequence>
<name>A0A1P8WFX8_9PLAN</name>
<dbReference type="STRING" id="1891926.Fuma_02583"/>
<reference evidence="3 4" key="1">
    <citation type="journal article" date="2016" name="Front. Microbiol.">
        <title>Fuerstia marisgermanicae gen. nov., sp. nov., an Unusual Member of the Phylum Planctomycetes from the German Wadden Sea.</title>
        <authorList>
            <person name="Kohn T."/>
            <person name="Heuer A."/>
            <person name="Jogler M."/>
            <person name="Vollmers J."/>
            <person name="Boedeker C."/>
            <person name="Bunk B."/>
            <person name="Rast P."/>
            <person name="Borchert D."/>
            <person name="Glockner I."/>
            <person name="Freese H.M."/>
            <person name="Klenk H.P."/>
            <person name="Overmann J."/>
            <person name="Kaster A.K."/>
            <person name="Rohde M."/>
            <person name="Wiegand S."/>
            <person name="Jogler C."/>
        </authorList>
    </citation>
    <scope>NUCLEOTIDE SEQUENCE [LARGE SCALE GENOMIC DNA]</scope>
    <source>
        <strain evidence="3 4">NH11</strain>
    </source>
</reference>
<dbReference type="Pfam" id="PF04012">
    <property type="entry name" value="PspA_IM30"/>
    <property type="match status" value="1"/>
</dbReference>
<dbReference type="InterPro" id="IPR007157">
    <property type="entry name" value="PspA_VIPP1"/>
</dbReference>
<comment type="similarity">
    <text evidence="1">Belongs to the PspA/Vipp/IM30 family.</text>
</comment>
<proteinExistence type="inferred from homology"/>
<evidence type="ECO:0000256" key="1">
    <source>
        <dbReference type="ARBA" id="ARBA00043985"/>
    </source>
</evidence>
<protein>
    <recommendedName>
        <fullName evidence="5">Phage shock protein A (PspA) family protein</fullName>
    </recommendedName>
</protein>
<feature type="coiled-coil region" evidence="2">
    <location>
        <begin position="115"/>
        <end position="192"/>
    </location>
</feature>
<evidence type="ECO:0008006" key="5">
    <source>
        <dbReference type="Google" id="ProtNLM"/>
    </source>
</evidence>
<feature type="coiled-coil region" evidence="2">
    <location>
        <begin position="26"/>
        <end position="74"/>
    </location>
</feature>
<gene>
    <name evidence="3" type="ORF">Fuma_02583</name>
</gene>
<dbReference type="PANTHER" id="PTHR31088:SF6">
    <property type="entry name" value="PHAGE SHOCK PROTEIN A"/>
    <property type="match status" value="1"/>
</dbReference>
<dbReference type="PANTHER" id="PTHR31088">
    <property type="entry name" value="MEMBRANE-ASSOCIATED PROTEIN VIPP1, CHLOROPLASTIC"/>
    <property type="match status" value="1"/>
</dbReference>
<dbReference type="OrthoDB" id="9779630at2"/>
<evidence type="ECO:0000313" key="3">
    <source>
        <dbReference type="EMBL" id="APZ92971.1"/>
    </source>
</evidence>
<keyword evidence="2" id="KW-0175">Coiled coil</keyword>
<evidence type="ECO:0000256" key="2">
    <source>
        <dbReference type="SAM" id="Coils"/>
    </source>
</evidence>